<keyword evidence="2" id="KW-1185">Reference proteome</keyword>
<reference evidence="1" key="1">
    <citation type="submission" date="2021-03" db="EMBL/GenBank/DDBJ databases">
        <authorList>
            <person name="Bekaert M."/>
        </authorList>
    </citation>
    <scope>NUCLEOTIDE SEQUENCE</scope>
</reference>
<gene>
    <name evidence="1" type="ORF">MEDL_17972</name>
</gene>
<dbReference type="EMBL" id="CAJPWZ010000919">
    <property type="protein sequence ID" value="CAG2203459.1"/>
    <property type="molecule type" value="Genomic_DNA"/>
</dbReference>
<dbReference type="OrthoDB" id="6105421at2759"/>
<sequence length="1003" mass="114634">MFGSSERTPNKEYNPRYSSWGVGSAVRDAYILSNIRLEYGQTHSVPVDLASPEVFDPVFYSNYYHQVITHSVNSPEAVKQHWLTHGIDAGWQGSGQFHSKEYIASFLKPVKPSSGTQHDCHYGQWCPAHQGYHTTYDYPFHKKITIGTHGINNCFEFVSNFTIGGNWPQDDLLIQMEAPAVYMTYEFTKQFTFNPATRLAENYHNKHLPFILSTPDHNYALGAYTPQRQDTDIHENYDSHLFKGSNFAGATSKFNIVFYKRPHETHSVPVDLASPEVFDPVFYSNYYHQVITHSVNSPEAVKQHWLTHGIDAGWQGSGQFHSKEYIARYPDLQKAFGNNYRAAIQHYLMFHTSEHRLGLSTSHHFGGRWTALNHGIYIGSSTRTGGAVDSLTWNNKEFINSRDHGRQMQMACNTNKYSECYNPTEAGGLCDHTLSTTHTHIDWVHVHGNVMESLVYPAFWKPVKPSSGTQHDCHYGQWCPAHQGYHTTYDYPFHKKITIGTHGINNCFEFVSNFTIGGNWPQDDLLIQMEAPAVYMTYEFTKQFTFNPATRLAENYHNKHLPFILSTPDHNYALGAYTPQRQDTDIHENYDSHLFKGSNFAGATSKFNIVFYKRPHESHVEAVDFASPEVFDPVFYSNNHHEVMSHGVNTPEAAKQHWLAHGIDAGWQGSGQFHSKEYIARYPDLQKAFGNDYRAAIQHYLTFHSSEHRNGLSTIQDFEGRWTALNHGIYIGSSTRTGGAVDSLTWNNKEFINSWDHGRQMQMACNTNKYTECYNPTEAGGVCDAASPTTHTHIDWVHVHGNVMESQVHPAFWKPVKPTSGTQHDCNYGRLCPAHHGYRSTYDYPFHKKITIGTHGINNCFEFVSNFTIGGNWPQDDLFIQMESPAVYLTYEFSEQFSFNPTTRLAENYHSSHLPVIRSTPDHNHALGAYTPPGQDTDRHEDYDSHFYKIRNFADTTAKFNVIFYKRPHGTGVRQYVYRTYFCVGTLNDVTSCLHNIMTAVPK</sequence>
<dbReference type="Proteomes" id="UP000683360">
    <property type="component" value="Unassembled WGS sequence"/>
</dbReference>
<name>A0A8S3R3W9_MYTED</name>
<protein>
    <submittedName>
        <fullName evidence="1">Uncharacterized protein</fullName>
    </submittedName>
</protein>
<dbReference type="AlphaFoldDB" id="A0A8S3R3W9"/>
<evidence type="ECO:0000313" key="1">
    <source>
        <dbReference type="EMBL" id="CAG2203459.1"/>
    </source>
</evidence>
<comment type="caution">
    <text evidence="1">The sequence shown here is derived from an EMBL/GenBank/DDBJ whole genome shotgun (WGS) entry which is preliminary data.</text>
</comment>
<proteinExistence type="predicted"/>
<evidence type="ECO:0000313" key="2">
    <source>
        <dbReference type="Proteomes" id="UP000683360"/>
    </source>
</evidence>
<organism evidence="1 2">
    <name type="scientific">Mytilus edulis</name>
    <name type="common">Blue mussel</name>
    <dbReference type="NCBI Taxonomy" id="6550"/>
    <lineage>
        <taxon>Eukaryota</taxon>
        <taxon>Metazoa</taxon>
        <taxon>Spiralia</taxon>
        <taxon>Lophotrochozoa</taxon>
        <taxon>Mollusca</taxon>
        <taxon>Bivalvia</taxon>
        <taxon>Autobranchia</taxon>
        <taxon>Pteriomorphia</taxon>
        <taxon>Mytilida</taxon>
        <taxon>Mytiloidea</taxon>
        <taxon>Mytilidae</taxon>
        <taxon>Mytilinae</taxon>
        <taxon>Mytilus</taxon>
    </lineage>
</organism>
<accession>A0A8S3R3W9</accession>